<dbReference type="AlphaFoldDB" id="A2DH63"/>
<protein>
    <submittedName>
        <fullName evidence="1">Uncharacterized protein</fullName>
    </submittedName>
</protein>
<name>A2DH63_TRIV3</name>
<dbReference type="Proteomes" id="UP000001542">
    <property type="component" value="Unassembled WGS sequence"/>
</dbReference>
<organism evidence="1 2">
    <name type="scientific">Trichomonas vaginalis (strain ATCC PRA-98 / G3)</name>
    <dbReference type="NCBI Taxonomy" id="412133"/>
    <lineage>
        <taxon>Eukaryota</taxon>
        <taxon>Metamonada</taxon>
        <taxon>Parabasalia</taxon>
        <taxon>Trichomonadida</taxon>
        <taxon>Trichomonadidae</taxon>
        <taxon>Trichomonas</taxon>
    </lineage>
</organism>
<keyword evidence="2" id="KW-1185">Reference proteome</keyword>
<dbReference type="VEuPathDB" id="TrichDB:TVAGG3_0340920"/>
<reference evidence="1" key="1">
    <citation type="submission" date="2006-10" db="EMBL/GenBank/DDBJ databases">
        <authorList>
            <person name="Amadeo P."/>
            <person name="Zhao Q."/>
            <person name="Wortman J."/>
            <person name="Fraser-Liggett C."/>
            <person name="Carlton J."/>
        </authorList>
    </citation>
    <scope>NUCLEOTIDE SEQUENCE</scope>
    <source>
        <strain evidence="1">G3</strain>
    </source>
</reference>
<dbReference type="RefSeq" id="XP_001581359.1">
    <property type="nucleotide sequence ID" value="XM_001581309.1"/>
</dbReference>
<proteinExistence type="predicted"/>
<dbReference type="EMBL" id="DS113199">
    <property type="protein sequence ID" value="EAY20373.1"/>
    <property type="molecule type" value="Genomic_DNA"/>
</dbReference>
<dbReference type="VEuPathDB" id="TrichDB:TVAG_193490"/>
<sequence>MSDSTILTILKTLREKQLEIHYNNSFNIETYKSVTETSETLQDKYDEIKVLFEQYYDKIFAQYLTDVPNRYDFVKNFNYFLYETKVGNESHEEYMNKQRNNKLEDFRKLVKIELISPQFVAFFSEQINVIHKFYKSTICATDEEVYESFKKNFQQHAKQCPKFIKELFKIAGTEIVLRISDLMSDYPHYLGIIPYDTFGFIKRTELKKIISLFESDTEFWNEIIAGFQGSLSSDESGYIPKQTVAELNKKASEKATTVSKQSLRTILKVIPLFPEIEGSIEKKTFEEYLKSSISMIPLNLRRSTKVILKTQFDNLHKSITVSGNDQNPLQTPFEILRQKTITHLSNIVNKINTTKKDHFCDYYLIQERIKSLFEFKTCYEPIINNLIEFRKSQDSLSNFVPNEKKVIEENINNLRMFKQKHTIEDEKIMRNIRYPFHKFSKEDLQIMTPYQIQFTESTESLLICKNISYLIEVDFNPPTKLDMINNQLKKFMNLARSNGELNFIFAAFLAPRIFSPTIYSTILYFEKDIENNKVKYQYVDFIRKDYESHYFN</sequence>
<dbReference type="KEGG" id="tva:5465910"/>
<gene>
    <name evidence="1" type="ORF">TVAG_193490</name>
</gene>
<evidence type="ECO:0000313" key="2">
    <source>
        <dbReference type="Proteomes" id="UP000001542"/>
    </source>
</evidence>
<dbReference type="InParanoid" id="A2DH63"/>
<reference evidence="1" key="2">
    <citation type="journal article" date="2007" name="Science">
        <title>Draft genome sequence of the sexually transmitted pathogen Trichomonas vaginalis.</title>
        <authorList>
            <person name="Carlton J.M."/>
            <person name="Hirt R.P."/>
            <person name="Silva J.C."/>
            <person name="Delcher A.L."/>
            <person name="Schatz M."/>
            <person name="Zhao Q."/>
            <person name="Wortman J.R."/>
            <person name="Bidwell S.L."/>
            <person name="Alsmark U.C.M."/>
            <person name="Besteiro S."/>
            <person name="Sicheritz-Ponten T."/>
            <person name="Noel C.J."/>
            <person name="Dacks J.B."/>
            <person name="Foster P.G."/>
            <person name="Simillion C."/>
            <person name="Van de Peer Y."/>
            <person name="Miranda-Saavedra D."/>
            <person name="Barton G.J."/>
            <person name="Westrop G.D."/>
            <person name="Mueller S."/>
            <person name="Dessi D."/>
            <person name="Fiori P.L."/>
            <person name="Ren Q."/>
            <person name="Paulsen I."/>
            <person name="Zhang H."/>
            <person name="Bastida-Corcuera F.D."/>
            <person name="Simoes-Barbosa A."/>
            <person name="Brown M.T."/>
            <person name="Hayes R.D."/>
            <person name="Mukherjee M."/>
            <person name="Okumura C.Y."/>
            <person name="Schneider R."/>
            <person name="Smith A.J."/>
            <person name="Vanacova S."/>
            <person name="Villalvazo M."/>
            <person name="Haas B.J."/>
            <person name="Pertea M."/>
            <person name="Feldblyum T.V."/>
            <person name="Utterback T.R."/>
            <person name="Shu C.L."/>
            <person name="Osoegawa K."/>
            <person name="de Jong P.J."/>
            <person name="Hrdy I."/>
            <person name="Horvathova L."/>
            <person name="Zubacova Z."/>
            <person name="Dolezal P."/>
            <person name="Malik S.B."/>
            <person name="Logsdon J.M. Jr."/>
            <person name="Henze K."/>
            <person name="Gupta A."/>
            <person name="Wang C.C."/>
            <person name="Dunne R.L."/>
            <person name="Upcroft J.A."/>
            <person name="Upcroft P."/>
            <person name="White O."/>
            <person name="Salzberg S.L."/>
            <person name="Tang P."/>
            <person name="Chiu C.-H."/>
            <person name="Lee Y.-S."/>
            <person name="Embley T.M."/>
            <person name="Coombs G.H."/>
            <person name="Mottram J.C."/>
            <person name="Tachezy J."/>
            <person name="Fraser-Liggett C.M."/>
            <person name="Johnson P.J."/>
        </authorList>
    </citation>
    <scope>NUCLEOTIDE SEQUENCE [LARGE SCALE GENOMIC DNA]</scope>
    <source>
        <strain evidence="1">G3</strain>
    </source>
</reference>
<evidence type="ECO:0000313" key="1">
    <source>
        <dbReference type="EMBL" id="EAY20373.1"/>
    </source>
</evidence>
<accession>A2DH63</accession>